<dbReference type="GO" id="GO:0051536">
    <property type="term" value="F:iron-sulfur cluster binding"/>
    <property type="evidence" value="ECO:0007669"/>
    <property type="project" value="InterPro"/>
</dbReference>
<dbReference type="SFLD" id="SFLDS00029">
    <property type="entry name" value="Radical_SAM"/>
    <property type="match status" value="1"/>
</dbReference>
<evidence type="ECO:0000313" key="1">
    <source>
        <dbReference type="EMBL" id="HJG97587.1"/>
    </source>
</evidence>
<organism evidence="1 2">
    <name type="scientific">Romboutsia timonensis</name>
    <dbReference type="NCBI Taxonomy" id="1776391"/>
    <lineage>
        <taxon>Bacteria</taxon>
        <taxon>Bacillati</taxon>
        <taxon>Bacillota</taxon>
        <taxon>Clostridia</taxon>
        <taxon>Peptostreptococcales</taxon>
        <taxon>Peptostreptococcaceae</taxon>
        <taxon>Romboutsia</taxon>
    </lineage>
</organism>
<gene>
    <name evidence="1" type="ORF">K8V90_10835</name>
</gene>
<dbReference type="InterPro" id="IPR058240">
    <property type="entry name" value="rSAM_sf"/>
</dbReference>
<proteinExistence type="predicted"/>
<dbReference type="GO" id="GO:0003824">
    <property type="term" value="F:catalytic activity"/>
    <property type="evidence" value="ECO:0007669"/>
    <property type="project" value="InterPro"/>
</dbReference>
<evidence type="ECO:0000313" key="2">
    <source>
        <dbReference type="Proteomes" id="UP000776700"/>
    </source>
</evidence>
<reference evidence="1" key="2">
    <citation type="submission" date="2021-09" db="EMBL/GenBank/DDBJ databases">
        <authorList>
            <person name="Gilroy R."/>
        </authorList>
    </citation>
    <scope>NUCLEOTIDE SEQUENCE</scope>
    <source>
        <strain evidence="1">1277</strain>
    </source>
</reference>
<reference evidence="1" key="1">
    <citation type="journal article" date="2021" name="PeerJ">
        <title>Extensive microbial diversity within the chicken gut microbiome revealed by metagenomics and culture.</title>
        <authorList>
            <person name="Gilroy R."/>
            <person name="Ravi A."/>
            <person name="Getino M."/>
            <person name="Pursley I."/>
            <person name="Horton D.L."/>
            <person name="Alikhan N.F."/>
            <person name="Baker D."/>
            <person name="Gharbi K."/>
            <person name="Hall N."/>
            <person name="Watson M."/>
            <person name="Adriaenssens E.M."/>
            <person name="Foster-Nyarko E."/>
            <person name="Jarju S."/>
            <person name="Secka A."/>
            <person name="Antonio M."/>
            <person name="Oren A."/>
            <person name="Chaudhuri R.R."/>
            <person name="La Ragione R."/>
            <person name="Hildebrand F."/>
            <person name="Pallen M.J."/>
        </authorList>
    </citation>
    <scope>NUCLEOTIDE SEQUENCE</scope>
    <source>
        <strain evidence="1">1277</strain>
    </source>
</reference>
<protein>
    <recommendedName>
        <fullName evidence="3">Radical SAM protein</fullName>
    </recommendedName>
</protein>
<evidence type="ECO:0008006" key="3">
    <source>
        <dbReference type="Google" id="ProtNLM"/>
    </source>
</evidence>
<dbReference type="SUPFAM" id="SSF102114">
    <property type="entry name" value="Radical SAM enzymes"/>
    <property type="match status" value="1"/>
</dbReference>
<comment type="caution">
    <text evidence="1">The sequence shown here is derived from an EMBL/GenBank/DDBJ whole genome shotgun (WGS) entry which is preliminary data.</text>
</comment>
<name>A0A921T0J4_9FIRM</name>
<dbReference type="EMBL" id="DYUB01000337">
    <property type="protein sequence ID" value="HJG97587.1"/>
    <property type="molecule type" value="Genomic_DNA"/>
</dbReference>
<accession>A0A921T0J4</accession>
<dbReference type="AlphaFoldDB" id="A0A921T0J4"/>
<dbReference type="InterPro" id="IPR007197">
    <property type="entry name" value="rSAM"/>
</dbReference>
<dbReference type="Proteomes" id="UP000776700">
    <property type="component" value="Unassembled WGS sequence"/>
</dbReference>
<sequence>MKNIGIIDADLIGRKKHRFPNLASMKISGYHKKQGDKVTLLLNYDDLEKYDKVYISKVFTDTHVDENVLKLDNVEYGGTGFFYDKAPNLPYEIEHHMPDYSLYDDWVNDMLEKGTKRVELSYYLDYSIGFTTRGCFRKCVFCVNRNHTKVVKHSPVSEFLDENRKYICLLDDNILGYGKCSEIFEELNSTKKKFQYKQGMDERLLTDEKCKMIFDSNYRGDYIFAFDNIEDAEIIKKKLKLWNKHKKDNKSNTKFYVFCGFDRNNIYDDNFWRQDLIDTFERIKILMEHGCIPYIMRHENYVNSSFKGTYITLASWCNQPSFFKKTSYREYCEVCQARVKTKKCAPMIYLEELQNAHPDIADMYFDMKFDVLKDTTVED</sequence>